<dbReference type="Pfam" id="PF13399">
    <property type="entry name" value="LytR_C"/>
    <property type="match status" value="1"/>
</dbReference>
<evidence type="ECO:0000256" key="1">
    <source>
        <dbReference type="SAM" id="MobiDB-lite"/>
    </source>
</evidence>
<protein>
    <recommendedName>
        <fullName evidence="3">LytR/CpsA/Psr regulator C-terminal domain-containing protein</fullName>
    </recommendedName>
</protein>
<comment type="caution">
    <text evidence="4">The sequence shown here is derived from an EMBL/GenBank/DDBJ whole genome shotgun (WGS) entry which is preliminary data.</text>
</comment>
<keyword evidence="2" id="KW-0472">Membrane</keyword>
<feature type="transmembrane region" description="Helical" evidence="2">
    <location>
        <begin position="62"/>
        <end position="85"/>
    </location>
</feature>
<proteinExistence type="predicted"/>
<dbReference type="Gene3D" id="3.30.70.2390">
    <property type="match status" value="1"/>
</dbReference>
<name>A0A1F5Z0A8_9BACT</name>
<accession>A0A1F5Z0A8</accession>
<evidence type="ECO:0000313" key="4">
    <source>
        <dbReference type="EMBL" id="OGG05552.1"/>
    </source>
</evidence>
<dbReference type="InterPro" id="IPR027381">
    <property type="entry name" value="LytR/CpsA/Psr_C"/>
</dbReference>
<evidence type="ECO:0000313" key="5">
    <source>
        <dbReference type="Proteomes" id="UP000177354"/>
    </source>
</evidence>
<dbReference type="EMBL" id="MFJF01000030">
    <property type="protein sequence ID" value="OGG05552.1"/>
    <property type="molecule type" value="Genomic_DNA"/>
</dbReference>
<dbReference type="Proteomes" id="UP000177354">
    <property type="component" value="Unassembled WGS sequence"/>
</dbReference>
<dbReference type="AlphaFoldDB" id="A0A1F5Z0A8"/>
<sequence>MVKTPKKKGGNDSVHTPSPVLPAETGTKESDPVPATDINAPLVVEEINSPSEVIPIEKKNNLLYLSGIIFVGLITLSSLTLFYFLNKDRGRSRQIQPVQITQTEVKSTPVPFNKSLWTIEVLNGSGQAGAANLAAGKLTDLGFQVTKIGNADRSNYSNVSVFLSSELNSYSMEFMNALTSVYPGASLSGTLNTSSPSARLIIGK</sequence>
<keyword evidence="2" id="KW-1133">Transmembrane helix</keyword>
<feature type="region of interest" description="Disordered" evidence="1">
    <location>
        <begin position="1"/>
        <end position="35"/>
    </location>
</feature>
<reference evidence="4 5" key="1">
    <citation type="journal article" date="2016" name="Nat. Commun.">
        <title>Thousands of microbial genomes shed light on interconnected biogeochemical processes in an aquifer system.</title>
        <authorList>
            <person name="Anantharaman K."/>
            <person name="Brown C.T."/>
            <person name="Hug L.A."/>
            <person name="Sharon I."/>
            <person name="Castelle C.J."/>
            <person name="Probst A.J."/>
            <person name="Thomas B.C."/>
            <person name="Singh A."/>
            <person name="Wilkins M.J."/>
            <person name="Karaoz U."/>
            <person name="Brodie E.L."/>
            <person name="Williams K.H."/>
            <person name="Hubbard S.S."/>
            <person name="Banfield J.F."/>
        </authorList>
    </citation>
    <scope>NUCLEOTIDE SEQUENCE [LARGE SCALE GENOMIC DNA]</scope>
</reference>
<organism evidence="4 5">
    <name type="scientific">Candidatus Gottesmanbacteria bacterium RIFCSPHIGHO2_01_FULL_40_15</name>
    <dbReference type="NCBI Taxonomy" id="1798376"/>
    <lineage>
        <taxon>Bacteria</taxon>
        <taxon>Candidatus Gottesmaniibacteriota</taxon>
    </lineage>
</organism>
<feature type="domain" description="LytR/CpsA/Psr regulator C-terminal" evidence="3">
    <location>
        <begin position="118"/>
        <end position="162"/>
    </location>
</feature>
<keyword evidence="2" id="KW-0812">Transmembrane</keyword>
<gene>
    <name evidence="4" type="ORF">A2777_06385</name>
</gene>
<evidence type="ECO:0000259" key="3">
    <source>
        <dbReference type="Pfam" id="PF13399"/>
    </source>
</evidence>
<evidence type="ECO:0000256" key="2">
    <source>
        <dbReference type="SAM" id="Phobius"/>
    </source>
</evidence>